<evidence type="ECO:0000256" key="1">
    <source>
        <dbReference type="ARBA" id="ARBA00001917"/>
    </source>
</evidence>
<comment type="cofactor">
    <cofactor evidence="1">
        <name>FMN</name>
        <dbReference type="ChEBI" id="CHEBI:58210"/>
    </cofactor>
</comment>
<evidence type="ECO:0000256" key="7">
    <source>
        <dbReference type="ARBA" id="ARBA00022989"/>
    </source>
</evidence>
<dbReference type="InterPro" id="IPR013785">
    <property type="entry name" value="Aldolase_TIM"/>
</dbReference>
<comment type="caution">
    <text evidence="11">The sequence shown here is derived from an EMBL/GenBank/DDBJ whole genome shotgun (WGS) entry which is preliminary data.</text>
</comment>
<dbReference type="EMBL" id="JAUCMV010000005">
    <property type="protein sequence ID" value="KAK0397025.1"/>
    <property type="molecule type" value="Genomic_DNA"/>
</dbReference>
<dbReference type="InterPro" id="IPR018499">
    <property type="entry name" value="Tetraspanin/Peripherin"/>
</dbReference>
<evidence type="ECO:0000256" key="5">
    <source>
        <dbReference type="ARBA" id="ARBA00022692"/>
    </source>
</evidence>
<dbReference type="Pfam" id="PF00335">
    <property type="entry name" value="Tetraspanin"/>
    <property type="match status" value="1"/>
</dbReference>
<dbReference type="PANTHER" id="PTHR11082">
    <property type="entry name" value="TRNA-DIHYDROURIDINE SYNTHASE"/>
    <property type="match status" value="1"/>
</dbReference>
<keyword evidence="8" id="KW-0560">Oxidoreductase</keyword>
<organism evidence="11 12">
    <name type="scientific">Steinernema hermaphroditum</name>
    <dbReference type="NCBI Taxonomy" id="289476"/>
    <lineage>
        <taxon>Eukaryota</taxon>
        <taxon>Metazoa</taxon>
        <taxon>Ecdysozoa</taxon>
        <taxon>Nematoda</taxon>
        <taxon>Chromadorea</taxon>
        <taxon>Rhabditida</taxon>
        <taxon>Tylenchina</taxon>
        <taxon>Panagrolaimomorpha</taxon>
        <taxon>Strongyloidoidea</taxon>
        <taxon>Steinernematidae</taxon>
        <taxon>Steinernema</taxon>
    </lineage>
</organism>
<evidence type="ECO:0000313" key="12">
    <source>
        <dbReference type="Proteomes" id="UP001175271"/>
    </source>
</evidence>
<feature type="domain" description="DUS-like FMN-binding" evidence="10">
    <location>
        <begin position="158"/>
        <end position="411"/>
    </location>
</feature>
<dbReference type="PROSITE" id="PS01136">
    <property type="entry name" value="UPF0034"/>
    <property type="match status" value="1"/>
</dbReference>
<dbReference type="Proteomes" id="UP001175271">
    <property type="component" value="Unassembled WGS sequence"/>
</dbReference>
<dbReference type="SUPFAM" id="SSF48652">
    <property type="entry name" value="Tetraspanin"/>
    <property type="match status" value="1"/>
</dbReference>
<dbReference type="Gene3D" id="1.10.1450.10">
    <property type="entry name" value="Tetraspanin"/>
    <property type="match status" value="1"/>
</dbReference>
<sequence>MLFIGGIMGFVFRYKLTNQIPLHLKMLTSLRELYAMPEMDAITNAWDELQANFKCCGVNGTDDYRVWRTSKWYMRHKEPKRRLPESCCAPGQYEQCLNVDMSQPDSELLYTETCYMILRTDLLAVVYVAAWLSIVSSAAMDKKIECGKRDMPVPLFVAAPMVRYSKLPFRRLVGMYGADVIYTPMIYASNFCASELCRKSEFSTDSVDSPIVQFAAKDPKIFADAAELVYPYSSGVDINCGCPKHDVTGAGLGSHLLNNPELIADMVRQARGRISDPDYSISVKIRIQYPLNKTVDLCQKLEKAGVTRLAVHGRTRYMRSEPVDREAIALVKSSVSVPVFANGGVTSFDGALDMAKETKVDGVMVANGLLTNPALFGGHNVTPLQCISDFVQLEAAKSLNFDIFHQHLNFMLRPILCAPQRRFFNELSSVAAVKDFLSNEVGCVL</sequence>
<evidence type="ECO:0000256" key="9">
    <source>
        <dbReference type="ARBA" id="ARBA00023136"/>
    </source>
</evidence>
<proteinExistence type="predicted"/>
<protein>
    <recommendedName>
        <fullName evidence="10">DUS-like FMN-binding domain-containing protein</fullName>
    </recommendedName>
</protein>
<evidence type="ECO:0000256" key="4">
    <source>
        <dbReference type="ARBA" id="ARBA00022643"/>
    </source>
</evidence>
<reference evidence="11" key="1">
    <citation type="submission" date="2023-06" db="EMBL/GenBank/DDBJ databases">
        <title>Genomic analysis of the entomopathogenic nematode Steinernema hermaphroditum.</title>
        <authorList>
            <person name="Schwarz E.M."/>
            <person name="Heppert J.K."/>
            <person name="Baniya A."/>
            <person name="Schwartz H.T."/>
            <person name="Tan C.-H."/>
            <person name="Antoshechkin I."/>
            <person name="Sternberg P.W."/>
            <person name="Goodrich-Blair H."/>
            <person name="Dillman A.R."/>
        </authorList>
    </citation>
    <scope>NUCLEOTIDE SEQUENCE</scope>
    <source>
        <strain evidence="11">PS9179</strain>
        <tissue evidence="11">Whole animal</tissue>
    </source>
</reference>
<evidence type="ECO:0000256" key="6">
    <source>
        <dbReference type="ARBA" id="ARBA00022694"/>
    </source>
</evidence>
<dbReference type="GO" id="GO:0016020">
    <property type="term" value="C:membrane"/>
    <property type="evidence" value="ECO:0007669"/>
    <property type="project" value="UniProtKB-SubCell"/>
</dbReference>
<dbReference type="InterPro" id="IPR008952">
    <property type="entry name" value="Tetraspanin_EC2_sf"/>
</dbReference>
<evidence type="ECO:0000259" key="10">
    <source>
        <dbReference type="Pfam" id="PF01207"/>
    </source>
</evidence>
<keyword evidence="7" id="KW-1133">Transmembrane helix</keyword>
<comment type="subcellular location">
    <subcellularLocation>
        <location evidence="2">Membrane</location>
        <topology evidence="2">Multi-pass membrane protein</topology>
    </subcellularLocation>
</comment>
<gene>
    <name evidence="11" type="ORF">QR680_001947</name>
</gene>
<dbReference type="GO" id="GO:0017150">
    <property type="term" value="F:tRNA dihydrouridine synthase activity"/>
    <property type="evidence" value="ECO:0007669"/>
    <property type="project" value="InterPro"/>
</dbReference>
<name>A0AA39LH67_9BILA</name>
<dbReference type="InterPro" id="IPR035587">
    <property type="entry name" value="DUS-like_FMN-bd"/>
</dbReference>
<keyword evidence="9" id="KW-0472">Membrane</keyword>
<evidence type="ECO:0000256" key="8">
    <source>
        <dbReference type="ARBA" id="ARBA00023002"/>
    </source>
</evidence>
<evidence type="ECO:0000256" key="3">
    <source>
        <dbReference type="ARBA" id="ARBA00022630"/>
    </source>
</evidence>
<dbReference type="PANTHER" id="PTHR11082:SF31">
    <property type="entry name" value="TRNA-DIHYDROURIDINE(20A_20B) SYNTHASE [NAD(P)+]-LIKE"/>
    <property type="match status" value="1"/>
</dbReference>
<keyword evidence="5" id="KW-0812">Transmembrane</keyword>
<accession>A0AA39LH67</accession>
<dbReference type="Gene3D" id="3.20.20.70">
    <property type="entry name" value="Aldolase class I"/>
    <property type="match status" value="1"/>
</dbReference>
<keyword evidence="3" id="KW-0285">Flavoprotein</keyword>
<dbReference type="GO" id="GO:0050660">
    <property type="term" value="F:flavin adenine dinucleotide binding"/>
    <property type="evidence" value="ECO:0007669"/>
    <property type="project" value="InterPro"/>
</dbReference>
<dbReference type="AlphaFoldDB" id="A0AA39LH67"/>
<evidence type="ECO:0000313" key="11">
    <source>
        <dbReference type="EMBL" id="KAK0397025.1"/>
    </source>
</evidence>
<dbReference type="SUPFAM" id="SSF51395">
    <property type="entry name" value="FMN-linked oxidoreductases"/>
    <property type="match status" value="1"/>
</dbReference>
<keyword evidence="4" id="KW-0288">FMN</keyword>
<evidence type="ECO:0000256" key="2">
    <source>
        <dbReference type="ARBA" id="ARBA00004141"/>
    </source>
</evidence>
<dbReference type="Pfam" id="PF01207">
    <property type="entry name" value="Dus"/>
    <property type="match status" value="1"/>
</dbReference>
<dbReference type="CDD" id="cd02801">
    <property type="entry name" value="DUS_like_FMN"/>
    <property type="match status" value="1"/>
</dbReference>
<keyword evidence="6" id="KW-0819">tRNA processing</keyword>
<keyword evidence="12" id="KW-1185">Reference proteome</keyword>
<dbReference type="InterPro" id="IPR018517">
    <property type="entry name" value="tRNA_hU_synthase_CS"/>
</dbReference>